<accession>A0A319DBJ4</accession>
<keyword evidence="4" id="KW-1185">Reference proteome</keyword>
<keyword evidence="1" id="KW-0378">Hydrolase</keyword>
<dbReference type="EMBL" id="KZ825869">
    <property type="protein sequence ID" value="PYH94524.1"/>
    <property type="molecule type" value="Genomic_DNA"/>
</dbReference>
<dbReference type="Gene3D" id="1.10.260.130">
    <property type="match status" value="1"/>
</dbReference>
<protein>
    <submittedName>
        <fullName evidence="3">LIP-domain-containing protein</fullName>
    </submittedName>
</protein>
<dbReference type="Pfam" id="PF03583">
    <property type="entry name" value="LIP"/>
    <property type="match status" value="1"/>
</dbReference>
<feature type="chain" id="PRO_5016368143" evidence="2">
    <location>
        <begin position="20"/>
        <end position="420"/>
    </location>
</feature>
<sequence>MLLSSVLLLAASLLPGVCTLPTSPSSTPIPPSEDPFYTAPPGFEIALPGDILRIRAAPGNLTTVVGNASAAYNILYRTTNSQYRPSWAVTTLLIPQPSAAALTNDSTLLSYQIAYDSFDLNASPSYALYSDPPSDIAKALKLGWFVNVPDYEGPLASFTAGVQSGHATLDALRAVLSSGFGLEAVSARYALWGYSGGSIASEWAAELQPQYAPELAIAGVAVGGLTPNITSVMDSVSSTLSAGLIPAAVLGLSSQYPDTFAYILSQLKTSGPYNRTGFLAAKGLDLDESEVFYADQDIFEYFVNGSATFSAQVVQKALNRDGYMGYHGVPQSPLFFYKAIHDEVSPIADTDKLVKKYCGVGANILYERNTVGGHSAEQVNSDARAWKWLISVLGGTYEAEYQTIGCTIKNVTLNVTSSPL</sequence>
<evidence type="ECO:0000256" key="1">
    <source>
        <dbReference type="ARBA" id="ARBA00022801"/>
    </source>
</evidence>
<gene>
    <name evidence="3" type="ORF">BO71DRAFT_325175</name>
</gene>
<dbReference type="VEuPathDB" id="FungiDB:BO71DRAFT_325175"/>
<dbReference type="PANTHER" id="PTHR34853">
    <property type="match status" value="1"/>
</dbReference>
<dbReference type="AlphaFoldDB" id="A0A319DBJ4"/>
<keyword evidence="2" id="KW-0732">Signal</keyword>
<feature type="signal peptide" evidence="2">
    <location>
        <begin position="1"/>
        <end position="19"/>
    </location>
</feature>
<dbReference type="SUPFAM" id="SSF53474">
    <property type="entry name" value="alpha/beta-Hydrolases"/>
    <property type="match status" value="1"/>
</dbReference>
<dbReference type="PANTHER" id="PTHR34853:SF5">
    <property type="entry name" value="LIP-DOMAIN-CONTAINING PROTEIN-RELATED"/>
    <property type="match status" value="1"/>
</dbReference>
<dbReference type="Gene3D" id="3.40.50.1820">
    <property type="entry name" value="alpha/beta hydrolase"/>
    <property type="match status" value="1"/>
</dbReference>
<dbReference type="GO" id="GO:0016042">
    <property type="term" value="P:lipid catabolic process"/>
    <property type="evidence" value="ECO:0007669"/>
    <property type="project" value="InterPro"/>
</dbReference>
<organism evidence="3 4">
    <name type="scientific">Aspergillus ellipticus CBS 707.79</name>
    <dbReference type="NCBI Taxonomy" id="1448320"/>
    <lineage>
        <taxon>Eukaryota</taxon>
        <taxon>Fungi</taxon>
        <taxon>Dikarya</taxon>
        <taxon>Ascomycota</taxon>
        <taxon>Pezizomycotina</taxon>
        <taxon>Eurotiomycetes</taxon>
        <taxon>Eurotiomycetidae</taxon>
        <taxon>Eurotiales</taxon>
        <taxon>Aspergillaceae</taxon>
        <taxon>Aspergillus</taxon>
        <taxon>Aspergillus subgen. Circumdati</taxon>
    </lineage>
</organism>
<dbReference type="GO" id="GO:0004806">
    <property type="term" value="F:triacylglycerol lipase activity"/>
    <property type="evidence" value="ECO:0007669"/>
    <property type="project" value="InterPro"/>
</dbReference>
<evidence type="ECO:0000256" key="2">
    <source>
        <dbReference type="SAM" id="SignalP"/>
    </source>
</evidence>
<proteinExistence type="predicted"/>
<dbReference type="OrthoDB" id="2373480at2759"/>
<evidence type="ECO:0000313" key="4">
    <source>
        <dbReference type="Proteomes" id="UP000247810"/>
    </source>
</evidence>
<dbReference type="Proteomes" id="UP000247810">
    <property type="component" value="Unassembled WGS sequence"/>
</dbReference>
<name>A0A319DBJ4_9EURO</name>
<reference evidence="3 4" key="1">
    <citation type="submission" date="2018-02" db="EMBL/GenBank/DDBJ databases">
        <title>The genomes of Aspergillus section Nigri reveals drivers in fungal speciation.</title>
        <authorList>
            <consortium name="DOE Joint Genome Institute"/>
            <person name="Vesth T.C."/>
            <person name="Nybo J."/>
            <person name="Theobald S."/>
            <person name="Brandl J."/>
            <person name="Frisvad J.C."/>
            <person name="Nielsen K.F."/>
            <person name="Lyhne E.K."/>
            <person name="Kogle M.E."/>
            <person name="Kuo A."/>
            <person name="Riley R."/>
            <person name="Clum A."/>
            <person name="Nolan M."/>
            <person name="Lipzen A."/>
            <person name="Salamov A."/>
            <person name="Henrissat B."/>
            <person name="Wiebenga A."/>
            <person name="De vries R.P."/>
            <person name="Grigoriev I.V."/>
            <person name="Mortensen U.H."/>
            <person name="Andersen M.R."/>
            <person name="Baker S.E."/>
        </authorList>
    </citation>
    <scope>NUCLEOTIDE SEQUENCE [LARGE SCALE GENOMIC DNA]</scope>
    <source>
        <strain evidence="3 4">CBS 707.79</strain>
    </source>
</reference>
<dbReference type="InterPro" id="IPR029058">
    <property type="entry name" value="AB_hydrolase_fold"/>
</dbReference>
<evidence type="ECO:0000313" key="3">
    <source>
        <dbReference type="EMBL" id="PYH94524.1"/>
    </source>
</evidence>
<dbReference type="InterPro" id="IPR005152">
    <property type="entry name" value="Lipase_secreted"/>
</dbReference>